<dbReference type="GO" id="GO:0004479">
    <property type="term" value="F:methionyl-tRNA formyltransferase activity"/>
    <property type="evidence" value="ECO:0007669"/>
    <property type="project" value="TreeGrafter"/>
</dbReference>
<dbReference type="AlphaFoldDB" id="A0A0G1MXP0"/>
<comment type="caution">
    <text evidence="3">The sequence shown here is derived from an EMBL/GenBank/DDBJ whole genome shotgun (WGS) entry which is preliminary data.</text>
</comment>
<accession>A0A0G1MXP0</accession>
<dbReference type="InterPro" id="IPR005793">
    <property type="entry name" value="Formyl_trans_C"/>
</dbReference>
<dbReference type="EMBL" id="LCLH01000034">
    <property type="protein sequence ID" value="KKU13024.1"/>
    <property type="molecule type" value="Genomic_DNA"/>
</dbReference>
<dbReference type="InterPro" id="IPR011034">
    <property type="entry name" value="Formyl_transferase-like_C_sf"/>
</dbReference>
<evidence type="ECO:0000259" key="2">
    <source>
        <dbReference type="Pfam" id="PF02911"/>
    </source>
</evidence>
<dbReference type="Proteomes" id="UP000034911">
    <property type="component" value="Unassembled WGS sequence"/>
</dbReference>
<dbReference type="Pfam" id="PF02911">
    <property type="entry name" value="Formyl_trans_C"/>
    <property type="match status" value="1"/>
</dbReference>
<dbReference type="GO" id="GO:0005829">
    <property type="term" value="C:cytosol"/>
    <property type="evidence" value="ECO:0007669"/>
    <property type="project" value="TreeGrafter"/>
</dbReference>
<dbReference type="Gene3D" id="3.40.50.12230">
    <property type="match status" value="1"/>
</dbReference>
<feature type="domain" description="Formyl transferase N-terminal" evidence="1">
    <location>
        <begin position="57"/>
        <end position="167"/>
    </location>
</feature>
<sequence>MRIVFIGTVEFSLRALERLVALDAEIVGVCTLQESKFNADHVDLSRVSAAHGIPCFYADDINSTAALSWIQSKAPDVIFCFGWSRLLKQDLLGLAPLGVIGFHPAALPSNRGRHPLIWSLVLGLDKTASTFFFMDVGADSGDILSQREIQIVDQDDALTLYEKVTQTALAQIEAFLPQLATGTFQRIKQNEQHANTWRKRGRADGIIDWRMSAQSIHNLVRGLTTPYIGAHFLVDGKEIKVWKTAIHKDAANNIEPGKVLLQSSTGPVVKCGEGAICLLVTEPAFEPSVGSYL</sequence>
<name>A0A0G1MXP0_9BACT</name>
<dbReference type="STRING" id="1619050.UX20_C0034G0002"/>
<proteinExistence type="predicted"/>
<keyword evidence="3" id="KW-0808">Transferase</keyword>
<protein>
    <submittedName>
        <fullName evidence="3">Methionyl-tRNA formyltransferase</fullName>
    </submittedName>
</protein>
<dbReference type="PANTHER" id="PTHR11138">
    <property type="entry name" value="METHIONYL-TRNA FORMYLTRANSFERASE"/>
    <property type="match status" value="1"/>
</dbReference>
<feature type="domain" description="Formyl transferase C-terminal" evidence="2">
    <location>
        <begin position="203"/>
        <end position="281"/>
    </location>
</feature>
<reference evidence="3 4" key="1">
    <citation type="journal article" date="2015" name="Nature">
        <title>rRNA introns, odd ribosomes, and small enigmatic genomes across a large radiation of phyla.</title>
        <authorList>
            <person name="Brown C.T."/>
            <person name="Hug L.A."/>
            <person name="Thomas B.C."/>
            <person name="Sharon I."/>
            <person name="Castelle C.J."/>
            <person name="Singh A."/>
            <person name="Wilkins M.J."/>
            <person name="Williams K.H."/>
            <person name="Banfield J.F."/>
        </authorList>
    </citation>
    <scope>NUCLEOTIDE SEQUENCE [LARGE SCALE GENOMIC DNA]</scope>
</reference>
<organism evidence="3 4">
    <name type="scientific">Candidatus Magasanikbacteria bacterium GW2011_GWC2_45_8</name>
    <dbReference type="NCBI Taxonomy" id="1619050"/>
    <lineage>
        <taxon>Bacteria</taxon>
        <taxon>Candidatus Magasanikiibacteriota</taxon>
    </lineage>
</organism>
<dbReference type="SUPFAM" id="SSF53328">
    <property type="entry name" value="Formyltransferase"/>
    <property type="match status" value="1"/>
</dbReference>
<evidence type="ECO:0000259" key="1">
    <source>
        <dbReference type="Pfam" id="PF00551"/>
    </source>
</evidence>
<gene>
    <name evidence="3" type="ORF">UX20_C0034G0002</name>
</gene>
<evidence type="ECO:0000313" key="4">
    <source>
        <dbReference type="Proteomes" id="UP000034911"/>
    </source>
</evidence>
<evidence type="ECO:0000313" key="3">
    <source>
        <dbReference type="EMBL" id="KKU13024.1"/>
    </source>
</evidence>
<dbReference type="Pfam" id="PF00551">
    <property type="entry name" value="Formyl_trans_N"/>
    <property type="match status" value="1"/>
</dbReference>
<dbReference type="CDD" id="cd08651">
    <property type="entry name" value="FMT_core_like_4"/>
    <property type="match status" value="1"/>
</dbReference>
<dbReference type="InterPro" id="IPR002376">
    <property type="entry name" value="Formyl_transf_N"/>
</dbReference>
<dbReference type="InterPro" id="IPR036477">
    <property type="entry name" value="Formyl_transf_N_sf"/>
</dbReference>
<dbReference type="CDD" id="cd08702">
    <property type="entry name" value="Arna_FMT_C"/>
    <property type="match status" value="1"/>
</dbReference>
<dbReference type="PANTHER" id="PTHR11138:SF5">
    <property type="entry name" value="METHIONYL-TRNA FORMYLTRANSFERASE, MITOCHONDRIAL"/>
    <property type="match status" value="1"/>
</dbReference>
<dbReference type="SUPFAM" id="SSF50486">
    <property type="entry name" value="FMT C-terminal domain-like"/>
    <property type="match status" value="1"/>
</dbReference>